<sequence length="180" mass="19127">MDSLANLFTIAGALSAAWDLLLTFLYGFGAWKVGSGLLGLVKKTQGAGSGENAGSNLVWGAVFCGFAYVSGVIAAGVTNTGYENNPFAYNPDPAATGSLYMTQLVQSVLYIVKFFAYLWMWKGMLIWKEMSDGTHAAKTHNPALTGLAHIFFGALLIKFLSWNTLASKLLNLASNAIGGN</sequence>
<dbReference type="Proteomes" id="UP000298234">
    <property type="component" value="Unassembled WGS sequence"/>
</dbReference>
<gene>
    <name evidence="2" type="ORF">E3D37_16100</name>
</gene>
<dbReference type="AlphaFoldDB" id="A0AAX2RRG0"/>
<proteinExistence type="predicted"/>
<keyword evidence="1" id="KW-0472">Membrane</keyword>
<feature type="transmembrane region" description="Helical" evidence="1">
    <location>
        <begin position="20"/>
        <end position="41"/>
    </location>
</feature>
<comment type="caution">
    <text evidence="2">The sequence shown here is derived from an EMBL/GenBank/DDBJ whole genome shotgun (WGS) entry which is preliminary data.</text>
</comment>
<dbReference type="EMBL" id="SNSQ01000016">
    <property type="protein sequence ID" value="TEU47526.1"/>
    <property type="molecule type" value="Genomic_DNA"/>
</dbReference>
<reference evidence="2 3" key="1">
    <citation type="submission" date="2019-03" db="EMBL/GenBank/DDBJ databases">
        <title>Burkholderia cepacia outbreak.</title>
        <authorList>
            <person name="Farzana R."/>
            <person name="Walsh T.R."/>
        </authorList>
    </citation>
    <scope>NUCLEOTIDE SEQUENCE [LARGE SCALE GENOMIC DNA]</scope>
    <source>
        <strain evidence="3">d13</strain>
    </source>
</reference>
<evidence type="ECO:0000313" key="3">
    <source>
        <dbReference type="Proteomes" id="UP000298234"/>
    </source>
</evidence>
<keyword evidence="1" id="KW-0812">Transmembrane</keyword>
<organism evidence="2 3">
    <name type="scientific">Burkholderia cepacia</name>
    <name type="common">Pseudomonas cepacia</name>
    <dbReference type="NCBI Taxonomy" id="292"/>
    <lineage>
        <taxon>Bacteria</taxon>
        <taxon>Pseudomonadati</taxon>
        <taxon>Pseudomonadota</taxon>
        <taxon>Betaproteobacteria</taxon>
        <taxon>Burkholderiales</taxon>
        <taxon>Burkholderiaceae</taxon>
        <taxon>Burkholderia</taxon>
        <taxon>Burkholderia cepacia complex</taxon>
    </lineage>
</organism>
<evidence type="ECO:0000313" key="2">
    <source>
        <dbReference type="EMBL" id="TEU47526.1"/>
    </source>
</evidence>
<feature type="transmembrane region" description="Helical" evidence="1">
    <location>
        <begin position="53"/>
        <end position="77"/>
    </location>
</feature>
<keyword evidence="1" id="KW-1133">Transmembrane helix</keyword>
<protein>
    <submittedName>
        <fullName evidence="2">Uncharacterized protein</fullName>
    </submittedName>
</protein>
<accession>A0AAX2RRG0</accession>
<feature type="transmembrane region" description="Helical" evidence="1">
    <location>
        <begin position="97"/>
        <end position="121"/>
    </location>
</feature>
<dbReference type="RefSeq" id="WP_134256243.1">
    <property type="nucleotide sequence ID" value="NZ_SNSG01000013.1"/>
</dbReference>
<evidence type="ECO:0000256" key="1">
    <source>
        <dbReference type="SAM" id="Phobius"/>
    </source>
</evidence>
<feature type="transmembrane region" description="Helical" evidence="1">
    <location>
        <begin position="142"/>
        <end position="162"/>
    </location>
</feature>
<name>A0AAX2RRG0_BURCE</name>